<dbReference type="PANTHER" id="PTHR30006">
    <property type="entry name" value="THIAMINE-BINDING PERIPLASMIC PROTEIN-RELATED"/>
    <property type="match status" value="1"/>
</dbReference>
<evidence type="ECO:0000256" key="1">
    <source>
        <dbReference type="ARBA" id="ARBA00008520"/>
    </source>
</evidence>
<proteinExistence type="inferred from homology"/>
<comment type="similarity">
    <text evidence="1">Belongs to the bacterial solute-binding protein 1 family.</text>
</comment>
<gene>
    <name evidence="4" type="ORF">NATSA_01030</name>
</gene>
<dbReference type="CDD" id="cd13543">
    <property type="entry name" value="PBP2_Fbp"/>
    <property type="match status" value="1"/>
</dbReference>
<accession>A0A8J7UU86</accession>
<dbReference type="GO" id="GO:0046872">
    <property type="term" value="F:metal ion binding"/>
    <property type="evidence" value="ECO:0007669"/>
    <property type="project" value="UniProtKB-KW"/>
</dbReference>
<keyword evidence="5" id="KW-1185">Reference proteome</keyword>
<feature type="binding site" evidence="3">
    <location>
        <position position="218"/>
    </location>
    <ligand>
        <name>Fe cation</name>
        <dbReference type="ChEBI" id="CHEBI:24875"/>
    </ligand>
</feature>
<dbReference type="PIRSF" id="PIRSF002825">
    <property type="entry name" value="CfbpA"/>
    <property type="match status" value="1"/>
</dbReference>
<organism evidence="4 5">
    <name type="scientific">Natronogracilivirga saccharolytica</name>
    <dbReference type="NCBI Taxonomy" id="2812953"/>
    <lineage>
        <taxon>Bacteria</taxon>
        <taxon>Pseudomonadati</taxon>
        <taxon>Balneolota</taxon>
        <taxon>Balneolia</taxon>
        <taxon>Balneolales</taxon>
        <taxon>Cyclonatronaceae</taxon>
        <taxon>Natronogracilivirga</taxon>
    </lineage>
</organism>
<dbReference type="GO" id="GO:0030288">
    <property type="term" value="C:outer membrane-bounded periplasmic space"/>
    <property type="evidence" value="ECO:0007669"/>
    <property type="project" value="TreeGrafter"/>
</dbReference>
<keyword evidence="3" id="KW-0408">Iron</keyword>
<dbReference type="SUPFAM" id="SSF53850">
    <property type="entry name" value="Periplasmic binding protein-like II"/>
    <property type="match status" value="1"/>
</dbReference>
<evidence type="ECO:0000313" key="4">
    <source>
        <dbReference type="EMBL" id="MBP3191237.1"/>
    </source>
</evidence>
<protein>
    <submittedName>
        <fullName evidence="4">Iron ABC transporter substrate-binding protein</fullName>
    </submittedName>
</protein>
<sequence length="331" mass="36744">MYTHTLVSALILLLLIPAHLTAQSLTIYSGRSKALVEPLIEKFEEESGIRANVRYGSSTQLAVAMLEEGRRTPADVFWAQDAGALGAVHRGDMLEQLPSSLLEMVPGQFHNTDGTWIATSGRARVMAFSKTRVDSSDLPESVFGLTDGKWKGRVGWAPSNGSFQSFLTSMRILEGDDATLEWLRAMKDNDAESYINNSALLQAVSAGEIDVALTNHYYLYRFRENNPDFPVDQTFFEAGDPGNLVNVAGIGMLKNARNEESARAFIQFLLEKENQQWVTDEVFEYPVHDEVTVAAGRMPLSDIRELSPTLDLDKLSELDQTLNLLRRAGLL</sequence>
<feature type="binding site" evidence="3">
    <location>
        <position position="217"/>
    </location>
    <ligand>
        <name>Fe cation</name>
        <dbReference type="ChEBI" id="CHEBI:24875"/>
    </ligand>
</feature>
<dbReference type="Pfam" id="PF13343">
    <property type="entry name" value="SBP_bac_6"/>
    <property type="match status" value="1"/>
</dbReference>
<keyword evidence="2" id="KW-0732">Signal</keyword>
<dbReference type="Proteomes" id="UP000673975">
    <property type="component" value="Unassembled WGS sequence"/>
</dbReference>
<name>A0A8J7UU86_9BACT</name>
<reference evidence="4" key="1">
    <citation type="submission" date="2021-02" db="EMBL/GenBank/DDBJ databases">
        <title>Natronogracilivirga saccharolytica gen. nov. sp. nov. a new anaerobic, haloalkiliphilic carbohydrate-fermenting bacterium from soda lake and proposing of Cyclonatronumiaceae fam. nov. in the phylum Balneolaeota.</title>
        <authorList>
            <person name="Zhilina T.N."/>
            <person name="Sorokin D.Y."/>
            <person name="Zavarzina D.G."/>
            <person name="Toshchakov S.V."/>
            <person name="Kublanov I.V."/>
        </authorList>
    </citation>
    <scope>NUCLEOTIDE SEQUENCE</scope>
    <source>
        <strain evidence="4">Z-1702</strain>
    </source>
</reference>
<dbReference type="AlphaFoldDB" id="A0A8J7UU86"/>
<comment type="caution">
    <text evidence="4">The sequence shown here is derived from an EMBL/GenBank/DDBJ whole genome shotgun (WGS) entry which is preliminary data.</text>
</comment>
<dbReference type="PANTHER" id="PTHR30006:SF15">
    <property type="entry name" value="IRON-UTILIZATION PERIPLASMIC PROTEIN"/>
    <property type="match status" value="1"/>
</dbReference>
<evidence type="ECO:0000256" key="2">
    <source>
        <dbReference type="ARBA" id="ARBA00022729"/>
    </source>
</evidence>
<dbReference type="RefSeq" id="WP_210509536.1">
    <property type="nucleotide sequence ID" value="NZ_JAFIDN010000001.1"/>
</dbReference>
<dbReference type="EMBL" id="JAFIDN010000001">
    <property type="protein sequence ID" value="MBP3191237.1"/>
    <property type="molecule type" value="Genomic_DNA"/>
</dbReference>
<evidence type="ECO:0000256" key="3">
    <source>
        <dbReference type="PIRSR" id="PIRSR002825-1"/>
    </source>
</evidence>
<evidence type="ECO:0000313" key="5">
    <source>
        <dbReference type="Proteomes" id="UP000673975"/>
    </source>
</evidence>
<keyword evidence="3" id="KW-0479">Metal-binding</keyword>
<dbReference type="Gene3D" id="3.40.190.10">
    <property type="entry name" value="Periplasmic binding protein-like II"/>
    <property type="match status" value="2"/>
</dbReference>
<dbReference type="InterPro" id="IPR026045">
    <property type="entry name" value="Ferric-bd"/>
</dbReference>